<dbReference type="STRING" id="299262.BWR18_15825"/>
<dbReference type="GO" id="GO:0005524">
    <property type="term" value="F:ATP binding"/>
    <property type="evidence" value="ECO:0007669"/>
    <property type="project" value="UniProtKB-UniRule"/>
</dbReference>
<dbReference type="KEGG" id="tom:BWR18_15825"/>
<evidence type="ECO:0000256" key="2">
    <source>
        <dbReference type="ARBA" id="ARBA00004870"/>
    </source>
</evidence>
<dbReference type="PANTHER" id="PTHR42724:SF1">
    <property type="entry name" value="TETRAACYLDISACCHARIDE 4'-KINASE, MITOCHONDRIAL-RELATED"/>
    <property type="match status" value="1"/>
</dbReference>
<evidence type="ECO:0000256" key="10">
    <source>
        <dbReference type="ARBA" id="ARBA00022840"/>
    </source>
</evidence>
<keyword evidence="15" id="KW-1185">Reference proteome</keyword>
<comment type="similarity">
    <text evidence="13">Belongs to the LpxK family.</text>
</comment>
<dbReference type="NCBIfam" id="TIGR00682">
    <property type="entry name" value="lpxK"/>
    <property type="match status" value="1"/>
</dbReference>
<dbReference type="PANTHER" id="PTHR42724">
    <property type="entry name" value="TETRAACYLDISACCHARIDE 4'-KINASE"/>
    <property type="match status" value="1"/>
</dbReference>
<evidence type="ECO:0000256" key="12">
    <source>
        <dbReference type="ARBA" id="ARBA00029757"/>
    </source>
</evidence>
<dbReference type="GO" id="GO:0009244">
    <property type="term" value="P:lipopolysaccharide core region biosynthetic process"/>
    <property type="evidence" value="ECO:0007669"/>
    <property type="project" value="TreeGrafter"/>
</dbReference>
<evidence type="ECO:0000256" key="11">
    <source>
        <dbReference type="ARBA" id="ARBA00023098"/>
    </source>
</evidence>
<evidence type="ECO:0000313" key="14">
    <source>
        <dbReference type="EMBL" id="APX12986.1"/>
    </source>
</evidence>
<evidence type="ECO:0000256" key="6">
    <source>
        <dbReference type="ARBA" id="ARBA00022556"/>
    </source>
</evidence>
<evidence type="ECO:0000256" key="1">
    <source>
        <dbReference type="ARBA" id="ARBA00002274"/>
    </source>
</evidence>
<organism evidence="14 15">
    <name type="scientific">Tateyamaria omphalii</name>
    <dbReference type="NCBI Taxonomy" id="299262"/>
    <lineage>
        <taxon>Bacteria</taxon>
        <taxon>Pseudomonadati</taxon>
        <taxon>Pseudomonadota</taxon>
        <taxon>Alphaproteobacteria</taxon>
        <taxon>Rhodobacterales</taxon>
        <taxon>Roseobacteraceae</taxon>
        <taxon>Tateyamaria</taxon>
    </lineage>
</organism>
<reference evidence="14 15" key="1">
    <citation type="submission" date="2017-01" db="EMBL/GenBank/DDBJ databases">
        <title>Complete genome of Tateyamaria omphalii DOK1-4 isolated from seawater in Dokdo.</title>
        <authorList>
            <person name="Kim J.H."/>
            <person name="Chi W.-J."/>
        </authorList>
    </citation>
    <scope>NUCLEOTIDE SEQUENCE [LARGE SCALE GENOMIC DNA]</scope>
    <source>
        <strain evidence="14 15">DOK1-4</strain>
    </source>
</reference>
<comment type="catalytic activity">
    <reaction evidence="13">
        <text>a lipid A disaccharide + ATP = a lipid IVA + ADP + H(+)</text>
        <dbReference type="Rhea" id="RHEA:67840"/>
        <dbReference type="ChEBI" id="CHEBI:15378"/>
        <dbReference type="ChEBI" id="CHEBI:30616"/>
        <dbReference type="ChEBI" id="CHEBI:176343"/>
        <dbReference type="ChEBI" id="CHEBI:176425"/>
        <dbReference type="ChEBI" id="CHEBI:456216"/>
        <dbReference type="EC" id="2.7.1.130"/>
    </reaction>
</comment>
<sequence length="329" mass="34633">MRAPGFWSYPVPDWRARLLSPLGALYASGTARRLAQGMPEKMPVPVICVGNINAGGTGKTPTVIAVAERLRDAFHAPHIVSRGYGGTEAGPVEVNPTTHSASRVGDEPLLLSAFARTWVARDRAAGARAAIAAGATAIILDDGFQNPALAYDLSIVVVDAETGFGNGLCLPAGPLREPAAVGLARADLLLSIGDDAAHARFASTPLPDGLPHLRARLEPLQTGMPWADMPVVAFAGIGRPEKFFDTLRGLGVTLLRTEALGDHEKLSTAFLSRLERDARAAGAQLVTTEKDAARLPAAFRPKVITLPVRLRFDDPVVLDAALAAFPANP</sequence>
<keyword evidence="6 13" id="KW-0441">Lipid A biosynthesis</keyword>
<evidence type="ECO:0000256" key="4">
    <source>
        <dbReference type="ARBA" id="ARBA00016436"/>
    </source>
</evidence>
<dbReference type="RefSeq" id="WP_076629407.1">
    <property type="nucleotide sequence ID" value="NZ_CP019312.1"/>
</dbReference>
<evidence type="ECO:0000256" key="5">
    <source>
        <dbReference type="ARBA" id="ARBA00022516"/>
    </source>
</evidence>
<gene>
    <name evidence="13" type="primary">lpxK</name>
    <name evidence="14" type="ORF">BWR18_15825</name>
</gene>
<dbReference type="EC" id="2.7.1.130" evidence="3 13"/>
<dbReference type="Proteomes" id="UP000186336">
    <property type="component" value="Chromosome"/>
</dbReference>
<name>A0A1P8MY26_9RHOB</name>
<proteinExistence type="inferred from homology"/>
<dbReference type="HAMAP" id="MF_00409">
    <property type="entry name" value="LpxK"/>
    <property type="match status" value="1"/>
</dbReference>
<dbReference type="GO" id="GO:0005886">
    <property type="term" value="C:plasma membrane"/>
    <property type="evidence" value="ECO:0007669"/>
    <property type="project" value="TreeGrafter"/>
</dbReference>
<dbReference type="AlphaFoldDB" id="A0A1P8MY26"/>
<keyword evidence="8 13" id="KW-0547">Nucleotide-binding</keyword>
<keyword evidence="5 13" id="KW-0444">Lipid biosynthesis</keyword>
<keyword evidence="11 13" id="KW-0443">Lipid metabolism</keyword>
<dbReference type="GO" id="GO:0009029">
    <property type="term" value="F:lipid-A 4'-kinase activity"/>
    <property type="evidence" value="ECO:0007669"/>
    <property type="project" value="UniProtKB-UniRule"/>
</dbReference>
<dbReference type="InterPro" id="IPR003758">
    <property type="entry name" value="LpxK"/>
</dbReference>
<evidence type="ECO:0000256" key="7">
    <source>
        <dbReference type="ARBA" id="ARBA00022679"/>
    </source>
</evidence>
<evidence type="ECO:0000256" key="9">
    <source>
        <dbReference type="ARBA" id="ARBA00022777"/>
    </source>
</evidence>
<dbReference type="Pfam" id="PF02606">
    <property type="entry name" value="LpxK"/>
    <property type="match status" value="1"/>
</dbReference>
<evidence type="ECO:0000256" key="3">
    <source>
        <dbReference type="ARBA" id="ARBA00012071"/>
    </source>
</evidence>
<keyword evidence="9 13" id="KW-0418">Kinase</keyword>
<comment type="function">
    <text evidence="1 13">Transfers the gamma-phosphate of ATP to the 4'-position of a tetraacyldisaccharide 1-phosphate intermediate (termed DS-1-P) to form tetraacyldisaccharide 1,4'-bis-phosphate (lipid IVA).</text>
</comment>
<keyword evidence="7 13" id="KW-0808">Transferase</keyword>
<dbReference type="GO" id="GO:0009245">
    <property type="term" value="P:lipid A biosynthetic process"/>
    <property type="evidence" value="ECO:0007669"/>
    <property type="project" value="UniProtKB-UniRule"/>
</dbReference>
<keyword evidence="10 13" id="KW-0067">ATP-binding</keyword>
<feature type="binding site" evidence="13">
    <location>
        <begin position="53"/>
        <end position="60"/>
    </location>
    <ligand>
        <name>ATP</name>
        <dbReference type="ChEBI" id="CHEBI:30616"/>
    </ligand>
</feature>
<evidence type="ECO:0000256" key="8">
    <source>
        <dbReference type="ARBA" id="ARBA00022741"/>
    </source>
</evidence>
<protein>
    <recommendedName>
        <fullName evidence="4 13">Tetraacyldisaccharide 4'-kinase</fullName>
        <ecNumber evidence="3 13">2.7.1.130</ecNumber>
    </recommendedName>
    <alternativeName>
        <fullName evidence="12 13">Lipid A 4'-kinase</fullName>
    </alternativeName>
</protein>
<evidence type="ECO:0000256" key="13">
    <source>
        <dbReference type="HAMAP-Rule" id="MF_00409"/>
    </source>
</evidence>
<dbReference type="UniPathway" id="UPA00359">
    <property type="reaction ID" value="UER00482"/>
</dbReference>
<accession>A0A1P8MY26</accession>
<evidence type="ECO:0000313" key="15">
    <source>
        <dbReference type="Proteomes" id="UP000186336"/>
    </source>
</evidence>
<dbReference type="SUPFAM" id="SSF52540">
    <property type="entry name" value="P-loop containing nucleoside triphosphate hydrolases"/>
    <property type="match status" value="1"/>
</dbReference>
<dbReference type="EMBL" id="CP019312">
    <property type="protein sequence ID" value="APX12986.1"/>
    <property type="molecule type" value="Genomic_DNA"/>
</dbReference>
<comment type="pathway">
    <text evidence="2 13">Glycolipid biosynthesis; lipid IV(A) biosynthesis; lipid IV(A) from (3R)-3-hydroxytetradecanoyl-[acyl-carrier-protein] and UDP-N-acetyl-alpha-D-glucosamine: step 6/6.</text>
</comment>
<dbReference type="InterPro" id="IPR027417">
    <property type="entry name" value="P-loop_NTPase"/>
</dbReference>